<feature type="transmembrane region" description="Helical" evidence="2">
    <location>
        <begin position="295"/>
        <end position="325"/>
    </location>
</feature>
<name>A0A834K413_VESGE</name>
<feature type="compositionally biased region" description="Acidic residues" evidence="1">
    <location>
        <begin position="266"/>
        <end position="292"/>
    </location>
</feature>
<feature type="region of interest" description="Disordered" evidence="1">
    <location>
        <begin position="105"/>
        <end position="129"/>
    </location>
</feature>
<accession>A0A834K413</accession>
<evidence type="ECO:0000256" key="2">
    <source>
        <dbReference type="SAM" id="Phobius"/>
    </source>
</evidence>
<dbReference type="EMBL" id="JACSDZ010000007">
    <property type="protein sequence ID" value="KAF7399636.1"/>
    <property type="molecule type" value="Genomic_DNA"/>
</dbReference>
<keyword evidence="2" id="KW-0472">Membrane</keyword>
<sequence length="332" mass="37902">MVYLLMKSSMNKRKIQKEESHRGRYKIFGDLAKLPCVKKPTGNTYKMKDLSDNMFEDYEDKINSNIVDVNSFKDSNNEILFPKESVECFIKNEIKVENESVDDVFPNNNSPIDPRRSIQTNNRKRSSAVSCSSAEYPVEKKWRPSSKEHIKSKIKTSTPKRIKQSSVSDMKELMRITKAFQNRRGRRVPVIYDRARPDVLFPPSHKLTVAEVFDSATDRPRPEVLKQHFTLEGRIDEAAALRIVNDGAAILRSEKTMIDIEAPVTENDDSNDRNDDDDDDDDDNDNDDDNDDDGVMVMVVVMVMVMVIVVSATLTIAITVVVIVIEADTDYR</sequence>
<protein>
    <submittedName>
        <fullName evidence="3">Uncharacterized protein</fullName>
    </submittedName>
</protein>
<evidence type="ECO:0000313" key="3">
    <source>
        <dbReference type="EMBL" id="KAF7399636.1"/>
    </source>
</evidence>
<proteinExistence type="predicted"/>
<dbReference type="Gene3D" id="3.60.21.10">
    <property type="match status" value="1"/>
</dbReference>
<dbReference type="GO" id="GO:0033192">
    <property type="term" value="F:calmodulin-dependent protein phosphatase activity"/>
    <property type="evidence" value="ECO:0007669"/>
    <property type="project" value="InterPro"/>
</dbReference>
<feature type="region of interest" description="Disordered" evidence="1">
    <location>
        <begin position="260"/>
        <end position="292"/>
    </location>
</feature>
<dbReference type="AlphaFoldDB" id="A0A834K413"/>
<dbReference type="InterPro" id="IPR029052">
    <property type="entry name" value="Metallo-depent_PP-like"/>
</dbReference>
<comment type="caution">
    <text evidence="3">The sequence shown here is derived from an EMBL/GenBank/DDBJ whole genome shotgun (WGS) entry which is preliminary data.</text>
</comment>
<dbReference type="InterPro" id="IPR043360">
    <property type="entry name" value="PP2B"/>
</dbReference>
<keyword evidence="4" id="KW-1185">Reference proteome</keyword>
<keyword evidence="2" id="KW-0812">Transmembrane</keyword>
<gene>
    <name evidence="3" type="ORF">HZH68_008228</name>
</gene>
<keyword evidence="2" id="KW-1133">Transmembrane helix</keyword>
<organism evidence="3 4">
    <name type="scientific">Vespula germanica</name>
    <name type="common">German yellow jacket</name>
    <name type="synonym">Paravespula germanica</name>
    <dbReference type="NCBI Taxonomy" id="30212"/>
    <lineage>
        <taxon>Eukaryota</taxon>
        <taxon>Metazoa</taxon>
        <taxon>Ecdysozoa</taxon>
        <taxon>Arthropoda</taxon>
        <taxon>Hexapoda</taxon>
        <taxon>Insecta</taxon>
        <taxon>Pterygota</taxon>
        <taxon>Neoptera</taxon>
        <taxon>Endopterygota</taxon>
        <taxon>Hymenoptera</taxon>
        <taxon>Apocrita</taxon>
        <taxon>Aculeata</taxon>
        <taxon>Vespoidea</taxon>
        <taxon>Vespidae</taxon>
        <taxon>Vespinae</taxon>
        <taxon>Vespula</taxon>
    </lineage>
</organism>
<dbReference type="Proteomes" id="UP000617340">
    <property type="component" value="Unassembled WGS sequence"/>
</dbReference>
<evidence type="ECO:0000256" key="1">
    <source>
        <dbReference type="SAM" id="MobiDB-lite"/>
    </source>
</evidence>
<reference evidence="3" key="1">
    <citation type="journal article" date="2020" name="G3 (Bethesda)">
        <title>High-Quality Assemblies for Three Invasive Social Wasps from the &lt;i&gt;Vespula&lt;/i&gt; Genus.</title>
        <authorList>
            <person name="Harrop T.W.R."/>
            <person name="Guhlin J."/>
            <person name="McLaughlin G.M."/>
            <person name="Permina E."/>
            <person name="Stockwell P."/>
            <person name="Gilligan J."/>
            <person name="Le Lec M.F."/>
            <person name="Gruber M.A.M."/>
            <person name="Quinn O."/>
            <person name="Lovegrove M."/>
            <person name="Duncan E.J."/>
            <person name="Remnant E.J."/>
            <person name="Van Eeckhoven J."/>
            <person name="Graham B."/>
            <person name="Knapp R.A."/>
            <person name="Langford K.W."/>
            <person name="Kronenberg Z."/>
            <person name="Press M.O."/>
            <person name="Eacker S.M."/>
            <person name="Wilson-Rankin E.E."/>
            <person name="Purcell J."/>
            <person name="Lester P.J."/>
            <person name="Dearden P.K."/>
        </authorList>
    </citation>
    <scope>NUCLEOTIDE SEQUENCE</scope>
    <source>
        <strain evidence="3">Linc-1</strain>
    </source>
</reference>
<dbReference type="PANTHER" id="PTHR45673">
    <property type="entry name" value="SERINE/THREONINE-PROTEIN PHOSPHATASE 2B CATALYTIC SUBUNIT 1-RELATED"/>
    <property type="match status" value="1"/>
</dbReference>
<feature type="compositionally biased region" description="Polar residues" evidence="1">
    <location>
        <begin position="106"/>
        <end position="129"/>
    </location>
</feature>
<evidence type="ECO:0000313" key="4">
    <source>
        <dbReference type="Proteomes" id="UP000617340"/>
    </source>
</evidence>
<dbReference type="GO" id="GO:0097720">
    <property type="term" value="P:calcineurin-mediated signaling"/>
    <property type="evidence" value="ECO:0007669"/>
    <property type="project" value="InterPro"/>
</dbReference>